<keyword evidence="3" id="KW-1185">Reference proteome</keyword>
<evidence type="ECO:0000313" key="3">
    <source>
        <dbReference type="Proteomes" id="UP001341840"/>
    </source>
</evidence>
<keyword evidence="1" id="KW-0812">Transmembrane</keyword>
<keyword evidence="1" id="KW-1133">Transmembrane helix</keyword>
<accession>A0ABU6Z6T6</accession>
<feature type="transmembrane region" description="Helical" evidence="1">
    <location>
        <begin position="72"/>
        <end position="95"/>
    </location>
</feature>
<protein>
    <submittedName>
        <fullName evidence="2">Uncharacterized protein</fullName>
    </submittedName>
</protein>
<sequence>MEIDNPSSVEEETVIILENSDICDGLVRYSKSLIGRLMADRSFSVDTIELTLLSIWRQLNGFKVIDHGSNNFQFFFGVFFPFYGALWLLLWLLLLKCQAVGQVVSFSSPSAKCCIQRGQGFETPHELQEKNLLINPLHLRATAAPVWMRRRCPSIDVARSPLLWRRICSCAAGPVPPVQFLMPIEFVLLRVNGSSPASRSGDDKGGENSYN</sequence>
<gene>
    <name evidence="2" type="ORF">PIB30_023098</name>
</gene>
<dbReference type="EMBL" id="JASCZI010271940">
    <property type="protein sequence ID" value="MED6218011.1"/>
    <property type="molecule type" value="Genomic_DNA"/>
</dbReference>
<reference evidence="2 3" key="1">
    <citation type="journal article" date="2023" name="Plants (Basel)">
        <title>Bridging the Gap: Combining Genomics and Transcriptomics Approaches to Understand Stylosanthes scabra, an Orphan Legume from the Brazilian Caatinga.</title>
        <authorList>
            <person name="Ferreira-Neto J.R.C."/>
            <person name="da Silva M.D."/>
            <person name="Binneck E."/>
            <person name="de Melo N.F."/>
            <person name="da Silva R.H."/>
            <person name="de Melo A.L.T.M."/>
            <person name="Pandolfi V."/>
            <person name="Bustamante F.O."/>
            <person name="Brasileiro-Vidal A.C."/>
            <person name="Benko-Iseppon A.M."/>
        </authorList>
    </citation>
    <scope>NUCLEOTIDE SEQUENCE [LARGE SCALE GENOMIC DNA]</scope>
    <source>
        <tissue evidence="2">Leaves</tissue>
    </source>
</reference>
<evidence type="ECO:0000256" key="1">
    <source>
        <dbReference type="SAM" id="Phobius"/>
    </source>
</evidence>
<dbReference type="Proteomes" id="UP001341840">
    <property type="component" value="Unassembled WGS sequence"/>
</dbReference>
<organism evidence="2 3">
    <name type="scientific">Stylosanthes scabra</name>
    <dbReference type="NCBI Taxonomy" id="79078"/>
    <lineage>
        <taxon>Eukaryota</taxon>
        <taxon>Viridiplantae</taxon>
        <taxon>Streptophyta</taxon>
        <taxon>Embryophyta</taxon>
        <taxon>Tracheophyta</taxon>
        <taxon>Spermatophyta</taxon>
        <taxon>Magnoliopsida</taxon>
        <taxon>eudicotyledons</taxon>
        <taxon>Gunneridae</taxon>
        <taxon>Pentapetalae</taxon>
        <taxon>rosids</taxon>
        <taxon>fabids</taxon>
        <taxon>Fabales</taxon>
        <taxon>Fabaceae</taxon>
        <taxon>Papilionoideae</taxon>
        <taxon>50 kb inversion clade</taxon>
        <taxon>dalbergioids sensu lato</taxon>
        <taxon>Dalbergieae</taxon>
        <taxon>Pterocarpus clade</taxon>
        <taxon>Stylosanthes</taxon>
    </lineage>
</organism>
<name>A0ABU6Z6T6_9FABA</name>
<comment type="caution">
    <text evidence="2">The sequence shown here is derived from an EMBL/GenBank/DDBJ whole genome shotgun (WGS) entry which is preliminary data.</text>
</comment>
<proteinExistence type="predicted"/>
<keyword evidence="1" id="KW-0472">Membrane</keyword>
<evidence type="ECO:0000313" key="2">
    <source>
        <dbReference type="EMBL" id="MED6218011.1"/>
    </source>
</evidence>